<reference evidence="2 3" key="1">
    <citation type="submission" date="2019-10" db="EMBL/GenBank/DDBJ databases">
        <title>Genome sequence of Luteimicrobium xylanilyticum HY-24.</title>
        <authorList>
            <person name="Kim D.Y."/>
            <person name="Park H.-Y."/>
        </authorList>
    </citation>
    <scope>NUCLEOTIDE SEQUENCE [LARGE SCALE GENOMIC DNA]</scope>
    <source>
        <strain evidence="2 3">HY-24</strain>
    </source>
</reference>
<feature type="transmembrane region" description="Helical" evidence="1">
    <location>
        <begin position="195"/>
        <end position="214"/>
    </location>
</feature>
<dbReference type="EMBL" id="CP045529">
    <property type="protein sequence ID" value="QFU97000.1"/>
    <property type="molecule type" value="Genomic_DNA"/>
</dbReference>
<name>A0A5P9Q7D5_9MICO</name>
<dbReference type="KEGG" id="lxl:KDY119_00493"/>
<feature type="transmembrane region" description="Helical" evidence="1">
    <location>
        <begin position="122"/>
        <end position="153"/>
    </location>
</feature>
<feature type="transmembrane region" description="Helical" evidence="1">
    <location>
        <begin position="165"/>
        <end position="188"/>
    </location>
</feature>
<protein>
    <submittedName>
        <fullName evidence="2">Uncharacterized protein</fullName>
    </submittedName>
</protein>
<feature type="transmembrane region" description="Helical" evidence="1">
    <location>
        <begin position="76"/>
        <end position="101"/>
    </location>
</feature>
<gene>
    <name evidence="2" type="ORF">KDY119_00493</name>
</gene>
<evidence type="ECO:0000313" key="2">
    <source>
        <dbReference type="EMBL" id="QFU97000.1"/>
    </source>
</evidence>
<evidence type="ECO:0000313" key="3">
    <source>
        <dbReference type="Proteomes" id="UP000326702"/>
    </source>
</evidence>
<dbReference type="Proteomes" id="UP000326702">
    <property type="component" value="Chromosome"/>
</dbReference>
<evidence type="ECO:0000256" key="1">
    <source>
        <dbReference type="SAM" id="Phobius"/>
    </source>
</evidence>
<dbReference type="OrthoDB" id="3822725at2"/>
<keyword evidence="1" id="KW-1133">Transmembrane helix</keyword>
<keyword evidence="1" id="KW-0812">Transmembrane</keyword>
<organism evidence="2 3">
    <name type="scientific">Luteimicrobium xylanilyticum</name>
    <dbReference type="NCBI Taxonomy" id="1133546"/>
    <lineage>
        <taxon>Bacteria</taxon>
        <taxon>Bacillati</taxon>
        <taxon>Actinomycetota</taxon>
        <taxon>Actinomycetes</taxon>
        <taxon>Micrococcales</taxon>
        <taxon>Luteimicrobium</taxon>
    </lineage>
</organism>
<feature type="transmembrane region" description="Helical" evidence="1">
    <location>
        <begin position="49"/>
        <end position="70"/>
    </location>
</feature>
<sequence>MTAISTSNASPALGGAAPDVLDVSGTRPIPLTRLIRVEMRKMRDTRAGTWLLAIIGVVAVAVMVGVSVFGDKDDRTFFNLLGVASVPLSFMLPVLGILLICSEWGQRTALVTFTLTPHRGRVLAAKVVAALLFALGAIAVAAIPAAVLALVGGAGDPWADVSVGILGRVLLAFVLGVAWGLAFGAALLNSALAIVAYFLVPTLISIVGGIWSSLSDKIIWFDLNQSSSTLYGTDAMTGSDWAHIGTGVLLWIVLPGAIGTWRVLRSEVK</sequence>
<keyword evidence="3" id="KW-1185">Reference proteome</keyword>
<feature type="transmembrane region" description="Helical" evidence="1">
    <location>
        <begin position="241"/>
        <end position="264"/>
    </location>
</feature>
<dbReference type="RefSeq" id="WP_051136842.1">
    <property type="nucleotide sequence ID" value="NZ_BAABIH010000013.1"/>
</dbReference>
<accession>A0A5P9Q7D5</accession>
<keyword evidence="1" id="KW-0472">Membrane</keyword>
<proteinExistence type="predicted"/>
<dbReference type="AlphaFoldDB" id="A0A5P9Q7D5"/>